<gene>
    <name evidence="9" type="ORF">Baya_10796</name>
</gene>
<dbReference type="PROSITE" id="PS50871">
    <property type="entry name" value="C1Q"/>
    <property type="match status" value="1"/>
</dbReference>
<dbReference type="OrthoDB" id="8964326at2759"/>
<evidence type="ECO:0000313" key="9">
    <source>
        <dbReference type="EMBL" id="TSQ12716.1"/>
    </source>
</evidence>
<dbReference type="PANTHER" id="PTHR15427:SF29">
    <property type="entry name" value="COMPLEMENT C1Q SUBCOMPONENT SUBUNIT C"/>
    <property type="match status" value="1"/>
</dbReference>
<dbReference type="AlphaFoldDB" id="A0A556UZD8"/>
<feature type="signal peptide" evidence="7">
    <location>
        <begin position="1"/>
        <end position="27"/>
    </location>
</feature>
<proteinExistence type="predicted"/>
<feature type="compositionally biased region" description="Basic and acidic residues" evidence="6">
    <location>
        <begin position="41"/>
        <end position="69"/>
    </location>
</feature>
<dbReference type="Pfam" id="PF00386">
    <property type="entry name" value="C1q"/>
    <property type="match status" value="1"/>
</dbReference>
<protein>
    <submittedName>
        <fullName evidence="9">Complement C1q subcomponent subunit C</fullName>
    </submittedName>
</protein>
<accession>A0A556UZD8</accession>
<dbReference type="PRINTS" id="PR00007">
    <property type="entry name" value="COMPLEMNTC1Q"/>
</dbReference>
<evidence type="ECO:0000256" key="6">
    <source>
        <dbReference type="SAM" id="MobiDB-lite"/>
    </source>
</evidence>
<dbReference type="PANTHER" id="PTHR15427">
    <property type="entry name" value="EMILIN ELASTIN MICROFIBRIL INTERFACE-LOCATED PROTEIN ELASTIN MICROFIBRIL INTERFACER"/>
    <property type="match status" value="1"/>
</dbReference>
<organism evidence="9 10">
    <name type="scientific">Bagarius yarrelli</name>
    <name type="common">Goonch</name>
    <name type="synonym">Bagrus yarrelli</name>
    <dbReference type="NCBI Taxonomy" id="175774"/>
    <lineage>
        <taxon>Eukaryota</taxon>
        <taxon>Metazoa</taxon>
        <taxon>Chordata</taxon>
        <taxon>Craniata</taxon>
        <taxon>Vertebrata</taxon>
        <taxon>Euteleostomi</taxon>
        <taxon>Actinopterygii</taxon>
        <taxon>Neopterygii</taxon>
        <taxon>Teleostei</taxon>
        <taxon>Ostariophysi</taxon>
        <taxon>Siluriformes</taxon>
        <taxon>Sisoridae</taxon>
        <taxon>Sisorinae</taxon>
        <taxon>Bagarius</taxon>
    </lineage>
</organism>
<evidence type="ECO:0000256" key="7">
    <source>
        <dbReference type="SAM" id="SignalP"/>
    </source>
</evidence>
<dbReference type="SUPFAM" id="SSF49842">
    <property type="entry name" value="TNF-like"/>
    <property type="match status" value="1"/>
</dbReference>
<evidence type="ECO:0000256" key="3">
    <source>
        <dbReference type="ARBA" id="ARBA00022530"/>
    </source>
</evidence>
<feature type="domain" description="C1q" evidence="8">
    <location>
        <begin position="104"/>
        <end position="237"/>
    </location>
</feature>
<dbReference type="Pfam" id="PF01391">
    <property type="entry name" value="Collagen"/>
    <property type="match status" value="1"/>
</dbReference>
<sequence length="237" mass="25769">MIKHKLLFGSLLAVWLCPITIQDTCRAGTPGLPGIPGIPGRDGRDGEKGEKGEAGRTLELVDKVLRGQKGEPGVKGPQGKRGSPGILGPPGPLGPPGDVGDPSDSKPHSAFSVSRETSAYPEPDLPIIFQRVITNINEHFNVKEGKFVCHIPGTYYFVYHSTSYKKTFCVKLMVDGEKKASFCDHIQDELNNSSGGFAVYLQHRSEVWLEANERLNGMYAAGDKSNSVFSGFLLYTY</sequence>
<dbReference type="InterPro" id="IPR001073">
    <property type="entry name" value="C1q_dom"/>
</dbReference>
<keyword evidence="10" id="KW-1185">Reference proteome</keyword>
<comment type="caution">
    <text evidence="9">The sequence shown here is derived from an EMBL/GenBank/DDBJ whole genome shotgun (WGS) entry which is preliminary data.</text>
</comment>
<dbReference type="GO" id="GO:0005581">
    <property type="term" value="C:collagen trimer"/>
    <property type="evidence" value="ECO:0007669"/>
    <property type="project" value="UniProtKB-KW"/>
</dbReference>
<dbReference type="Proteomes" id="UP000319801">
    <property type="component" value="Unassembled WGS sequence"/>
</dbReference>
<evidence type="ECO:0000256" key="5">
    <source>
        <dbReference type="ARBA" id="ARBA00023119"/>
    </source>
</evidence>
<keyword evidence="3" id="KW-0272">Extracellular matrix</keyword>
<reference evidence="9 10" key="1">
    <citation type="journal article" date="2019" name="Genome Biol. Evol.">
        <title>Whole-Genome Sequencing of the Giant Devil Catfish, Bagarius yarrelli.</title>
        <authorList>
            <person name="Jiang W."/>
            <person name="Lv Y."/>
            <person name="Cheng L."/>
            <person name="Yang K."/>
            <person name="Chao B."/>
            <person name="Wang X."/>
            <person name="Li Y."/>
            <person name="Pan X."/>
            <person name="You X."/>
            <person name="Zhang Y."/>
            <person name="Yang J."/>
            <person name="Li J."/>
            <person name="Zhang X."/>
            <person name="Liu S."/>
            <person name="Sun C."/>
            <person name="Yang J."/>
            <person name="Shi Q."/>
        </authorList>
    </citation>
    <scope>NUCLEOTIDE SEQUENCE [LARGE SCALE GENOMIC DNA]</scope>
    <source>
        <strain evidence="9">JWS20170419001</strain>
        <tissue evidence="9">Muscle</tissue>
    </source>
</reference>
<name>A0A556UZD8_BAGYA</name>
<feature type="region of interest" description="Disordered" evidence="6">
    <location>
        <begin position="26"/>
        <end position="117"/>
    </location>
</feature>
<dbReference type="InterPro" id="IPR008983">
    <property type="entry name" value="Tumour_necrosis_fac-like_dom"/>
</dbReference>
<dbReference type="SMART" id="SM00110">
    <property type="entry name" value="C1Q"/>
    <property type="match status" value="1"/>
</dbReference>
<dbReference type="EMBL" id="VCAZ01000082">
    <property type="protein sequence ID" value="TSQ12716.1"/>
    <property type="molecule type" value="Genomic_DNA"/>
</dbReference>
<dbReference type="InterPro" id="IPR008160">
    <property type="entry name" value="Collagen"/>
</dbReference>
<dbReference type="InterPro" id="IPR050392">
    <property type="entry name" value="Collagen/C1q_domain"/>
</dbReference>
<keyword evidence="4 7" id="KW-0732">Signal</keyword>
<feature type="chain" id="PRO_5021894523" evidence="7">
    <location>
        <begin position="28"/>
        <end position="237"/>
    </location>
</feature>
<evidence type="ECO:0000313" key="10">
    <source>
        <dbReference type="Proteomes" id="UP000319801"/>
    </source>
</evidence>
<evidence type="ECO:0000256" key="2">
    <source>
        <dbReference type="ARBA" id="ARBA00022525"/>
    </source>
</evidence>
<evidence type="ECO:0000256" key="4">
    <source>
        <dbReference type="ARBA" id="ARBA00022729"/>
    </source>
</evidence>
<evidence type="ECO:0000259" key="8">
    <source>
        <dbReference type="PROSITE" id="PS50871"/>
    </source>
</evidence>
<keyword evidence="2" id="KW-0964">Secreted</keyword>
<comment type="subcellular location">
    <subcellularLocation>
        <location evidence="1">Secreted</location>
        <location evidence="1">Extracellular space</location>
        <location evidence="1">Extracellular matrix</location>
    </subcellularLocation>
</comment>
<evidence type="ECO:0000256" key="1">
    <source>
        <dbReference type="ARBA" id="ARBA00004498"/>
    </source>
</evidence>
<dbReference type="Gene3D" id="2.60.120.40">
    <property type="match status" value="1"/>
</dbReference>
<dbReference type="FunFam" id="2.60.120.40:FF:000001">
    <property type="entry name" value="Complement C1q B chain"/>
    <property type="match status" value="1"/>
</dbReference>
<keyword evidence="5" id="KW-0176">Collagen</keyword>